<accession>A0ABQ9BNY9</accession>
<feature type="region of interest" description="Disordered" evidence="1">
    <location>
        <begin position="22"/>
        <end position="60"/>
    </location>
</feature>
<reference evidence="2" key="2">
    <citation type="journal article" date="2023" name="Int. J. Mol. Sci.">
        <title>De Novo Assembly and Annotation of 11 Diverse Shrub Willow (Salix) Genomes Reveals Novel Gene Organization in Sex-Linked Regions.</title>
        <authorList>
            <person name="Hyden B."/>
            <person name="Feng K."/>
            <person name="Yates T.B."/>
            <person name="Jawdy S."/>
            <person name="Cereghino C."/>
            <person name="Smart L.B."/>
            <person name="Muchero W."/>
        </authorList>
    </citation>
    <scope>NUCLEOTIDE SEQUENCE</scope>
    <source>
        <tissue evidence="2">Shoot tip</tissue>
    </source>
</reference>
<comment type="caution">
    <text evidence="2">The sequence shown here is derived from an EMBL/GenBank/DDBJ whole genome shotgun (WGS) entry which is preliminary data.</text>
</comment>
<proteinExistence type="predicted"/>
<evidence type="ECO:0000313" key="2">
    <source>
        <dbReference type="EMBL" id="KAJ6388857.1"/>
    </source>
</evidence>
<gene>
    <name evidence="2" type="ORF">OIU77_027252</name>
</gene>
<reference evidence="2" key="1">
    <citation type="submission" date="2022-10" db="EMBL/GenBank/DDBJ databases">
        <authorList>
            <person name="Hyden B.L."/>
            <person name="Feng K."/>
            <person name="Yates T."/>
            <person name="Jawdy S."/>
            <person name="Smart L.B."/>
            <person name="Muchero W."/>
        </authorList>
    </citation>
    <scope>NUCLEOTIDE SEQUENCE</scope>
    <source>
        <tissue evidence="2">Shoot tip</tissue>
    </source>
</reference>
<keyword evidence="3" id="KW-1185">Reference proteome</keyword>
<feature type="compositionally biased region" description="Low complexity" evidence="1">
    <location>
        <begin position="25"/>
        <end position="38"/>
    </location>
</feature>
<name>A0ABQ9BNY9_9ROSI</name>
<sequence>METQLAELERLQTRILNRISKLERSISPPKQQQQQQPLHLRRRRYHRISPLYHSPIKRRE</sequence>
<evidence type="ECO:0000256" key="1">
    <source>
        <dbReference type="SAM" id="MobiDB-lite"/>
    </source>
</evidence>
<organism evidence="2 3">
    <name type="scientific">Salix suchowensis</name>
    <dbReference type="NCBI Taxonomy" id="1278906"/>
    <lineage>
        <taxon>Eukaryota</taxon>
        <taxon>Viridiplantae</taxon>
        <taxon>Streptophyta</taxon>
        <taxon>Embryophyta</taxon>
        <taxon>Tracheophyta</taxon>
        <taxon>Spermatophyta</taxon>
        <taxon>Magnoliopsida</taxon>
        <taxon>eudicotyledons</taxon>
        <taxon>Gunneridae</taxon>
        <taxon>Pentapetalae</taxon>
        <taxon>rosids</taxon>
        <taxon>fabids</taxon>
        <taxon>Malpighiales</taxon>
        <taxon>Salicaceae</taxon>
        <taxon>Saliceae</taxon>
        <taxon>Salix</taxon>
    </lineage>
</organism>
<protein>
    <submittedName>
        <fullName evidence="2">Uncharacterized protein</fullName>
    </submittedName>
</protein>
<dbReference type="Proteomes" id="UP001141253">
    <property type="component" value="Chromosome 3"/>
</dbReference>
<evidence type="ECO:0000313" key="3">
    <source>
        <dbReference type="Proteomes" id="UP001141253"/>
    </source>
</evidence>
<dbReference type="EMBL" id="JAPFFI010000007">
    <property type="protein sequence ID" value="KAJ6388857.1"/>
    <property type="molecule type" value="Genomic_DNA"/>
</dbReference>